<comment type="caution">
    <text evidence="6">The sequence shown here is derived from an EMBL/GenBank/DDBJ whole genome shotgun (WGS) entry which is preliminary data.</text>
</comment>
<evidence type="ECO:0000313" key="7">
    <source>
        <dbReference type="Proteomes" id="UP000653472"/>
    </source>
</evidence>
<dbReference type="PROSITE" id="PS50112">
    <property type="entry name" value="PAS"/>
    <property type="match status" value="1"/>
</dbReference>
<dbReference type="AlphaFoldDB" id="A0A969WC54"/>
<keyword evidence="2" id="KW-0472">Membrane</keyword>
<feature type="domain" description="GGDEF" evidence="5">
    <location>
        <begin position="304"/>
        <end position="435"/>
    </location>
</feature>
<name>A0A969WC54_9GAMM</name>
<accession>A0A969WC54</accession>
<evidence type="ECO:0000256" key="2">
    <source>
        <dbReference type="SAM" id="Phobius"/>
    </source>
</evidence>
<proteinExistence type="predicted"/>
<feature type="domain" description="PAS" evidence="3">
    <location>
        <begin position="146"/>
        <end position="201"/>
    </location>
</feature>
<dbReference type="Gene3D" id="3.30.450.20">
    <property type="entry name" value="PAS domain"/>
    <property type="match status" value="1"/>
</dbReference>
<dbReference type="SUPFAM" id="SSF55073">
    <property type="entry name" value="Nucleotide cyclase"/>
    <property type="match status" value="1"/>
</dbReference>
<dbReference type="CDD" id="cd00130">
    <property type="entry name" value="PAS"/>
    <property type="match status" value="1"/>
</dbReference>
<feature type="transmembrane region" description="Helical" evidence="2">
    <location>
        <begin position="91"/>
        <end position="112"/>
    </location>
</feature>
<dbReference type="InterPro" id="IPR035965">
    <property type="entry name" value="PAS-like_dom_sf"/>
</dbReference>
<dbReference type="InterPro" id="IPR000014">
    <property type="entry name" value="PAS"/>
</dbReference>
<dbReference type="InterPro" id="IPR052155">
    <property type="entry name" value="Biofilm_reg_signaling"/>
</dbReference>
<evidence type="ECO:0000259" key="5">
    <source>
        <dbReference type="PROSITE" id="PS50887"/>
    </source>
</evidence>
<evidence type="ECO:0000259" key="4">
    <source>
        <dbReference type="PROSITE" id="PS50113"/>
    </source>
</evidence>
<dbReference type="NCBIfam" id="TIGR00229">
    <property type="entry name" value="sensory_box"/>
    <property type="match status" value="1"/>
</dbReference>
<dbReference type="Gene3D" id="3.30.70.270">
    <property type="match status" value="1"/>
</dbReference>
<dbReference type="SUPFAM" id="SSF55785">
    <property type="entry name" value="PYP-like sensor domain (PAS domain)"/>
    <property type="match status" value="1"/>
</dbReference>
<dbReference type="Pfam" id="PF25487">
    <property type="entry name" value="ETR1_N"/>
    <property type="match status" value="1"/>
</dbReference>
<reference evidence="6" key="1">
    <citation type="submission" date="2020-03" db="EMBL/GenBank/DDBJ databases">
        <title>Solimonas marina sp. nov., isolated from deep seawater of the Pacific Ocean.</title>
        <authorList>
            <person name="Liu X."/>
            <person name="Lai Q."/>
            <person name="Sun F."/>
            <person name="Gai Y."/>
            <person name="Li G."/>
            <person name="Shao Z."/>
        </authorList>
    </citation>
    <scope>NUCLEOTIDE SEQUENCE</scope>
    <source>
        <strain evidence="6">C16B3</strain>
    </source>
</reference>
<dbReference type="PANTHER" id="PTHR44757:SF2">
    <property type="entry name" value="BIOFILM ARCHITECTURE MAINTENANCE PROTEIN MBAA"/>
    <property type="match status" value="1"/>
</dbReference>
<dbReference type="PANTHER" id="PTHR44757">
    <property type="entry name" value="DIGUANYLATE CYCLASE DGCP"/>
    <property type="match status" value="1"/>
</dbReference>
<feature type="transmembrane region" description="Helical" evidence="2">
    <location>
        <begin position="28"/>
        <end position="49"/>
    </location>
</feature>
<dbReference type="SMART" id="SM00091">
    <property type="entry name" value="PAS"/>
    <property type="match status" value="1"/>
</dbReference>
<comment type="cofactor">
    <cofactor evidence="1">
        <name>Mg(2+)</name>
        <dbReference type="ChEBI" id="CHEBI:18420"/>
    </cofactor>
</comment>
<dbReference type="InterPro" id="IPR043128">
    <property type="entry name" value="Rev_trsase/Diguanyl_cyclase"/>
</dbReference>
<dbReference type="NCBIfam" id="TIGR00254">
    <property type="entry name" value="GGDEF"/>
    <property type="match status" value="1"/>
</dbReference>
<dbReference type="Proteomes" id="UP000653472">
    <property type="component" value="Unassembled WGS sequence"/>
</dbReference>
<evidence type="ECO:0000259" key="3">
    <source>
        <dbReference type="PROSITE" id="PS50112"/>
    </source>
</evidence>
<dbReference type="Pfam" id="PF08447">
    <property type="entry name" value="PAS_3"/>
    <property type="match status" value="1"/>
</dbReference>
<dbReference type="InterPro" id="IPR013655">
    <property type="entry name" value="PAS_fold_3"/>
</dbReference>
<dbReference type="InterPro" id="IPR000160">
    <property type="entry name" value="GGDEF_dom"/>
</dbReference>
<dbReference type="FunFam" id="3.30.70.270:FF:000001">
    <property type="entry name" value="Diguanylate cyclase domain protein"/>
    <property type="match status" value="1"/>
</dbReference>
<evidence type="ECO:0000256" key="1">
    <source>
        <dbReference type="ARBA" id="ARBA00001946"/>
    </source>
</evidence>
<keyword evidence="2" id="KW-1133">Transmembrane helix</keyword>
<dbReference type="InterPro" id="IPR029787">
    <property type="entry name" value="Nucleotide_cyclase"/>
</dbReference>
<keyword evidence="2" id="KW-0812">Transmembrane</keyword>
<dbReference type="PROSITE" id="PS50113">
    <property type="entry name" value="PAC"/>
    <property type="match status" value="1"/>
</dbReference>
<feature type="transmembrane region" description="Helical" evidence="2">
    <location>
        <begin position="61"/>
        <end position="85"/>
    </location>
</feature>
<dbReference type="RefSeq" id="WP_168147390.1">
    <property type="nucleotide sequence ID" value="NZ_JAAVXB010000003.1"/>
</dbReference>
<evidence type="ECO:0000313" key="6">
    <source>
        <dbReference type="EMBL" id="NKF22140.1"/>
    </source>
</evidence>
<dbReference type="EMBL" id="JAAVXB010000003">
    <property type="protein sequence ID" value="NKF22140.1"/>
    <property type="molecule type" value="Genomic_DNA"/>
</dbReference>
<dbReference type="InterPro" id="IPR000700">
    <property type="entry name" value="PAS-assoc_C"/>
</dbReference>
<dbReference type="InterPro" id="IPR058544">
    <property type="entry name" value="ETR1_N"/>
</dbReference>
<keyword evidence="7" id="KW-1185">Reference proteome</keyword>
<feature type="domain" description="PAC" evidence="4">
    <location>
        <begin position="220"/>
        <end position="272"/>
    </location>
</feature>
<dbReference type="Pfam" id="PF00990">
    <property type="entry name" value="GGDEF"/>
    <property type="match status" value="1"/>
</dbReference>
<dbReference type="SMART" id="SM00267">
    <property type="entry name" value="GGDEF"/>
    <property type="match status" value="1"/>
</dbReference>
<dbReference type="PROSITE" id="PS50887">
    <property type="entry name" value="GGDEF"/>
    <property type="match status" value="1"/>
</dbReference>
<protein>
    <submittedName>
        <fullName evidence="6">Diguanylate cyclase</fullName>
    </submittedName>
</protein>
<dbReference type="CDD" id="cd01949">
    <property type="entry name" value="GGDEF"/>
    <property type="match status" value="1"/>
</dbReference>
<sequence length="435" mass="48381">MSLFSGTTNFLAHGYCLAWDPGLVFADVAANALIVLAYYSIPITLMVFIPRNPSLHFNWVFAMFSLFIFACGTGHLLDIVSIWIPVYRFDVSVRIVTAVASVATALMIWPILPKATAVLQFSSAARDSLRRMNEELQRSHDELARSHERFMLTLKNAPIGFAIVDLDGRFESVNPALYEMLGYTEAELLTKNFRDVTHPDDLPGAEAKALQLSRGEIDRYRLQKRYLHGSGDVVFVQLDVSMLRLPDGRPLHFIAQVQDIGGRIERERTLQWRATTDELTGLLNRRAFFDEAARVLSRVQRSGSPAVLLMIDVDRFKAINDTHGHAVGDRVLAAMKRFIEPRLRSGDLLARLGGEEFGVLLPDADVDAAQEIAERVRCAIAEADFETVVGCAVKLTASIGLAPVDGMSTIHQAVDRADQAMYRAKQLGRNRLIAV</sequence>
<gene>
    <name evidence="6" type="ORF">G7Y82_07405</name>
</gene>
<dbReference type="GO" id="GO:0003824">
    <property type="term" value="F:catalytic activity"/>
    <property type="evidence" value="ECO:0007669"/>
    <property type="project" value="UniProtKB-ARBA"/>
</dbReference>
<organism evidence="6 7">
    <name type="scientific">Solimonas marina</name>
    <dbReference type="NCBI Taxonomy" id="2714601"/>
    <lineage>
        <taxon>Bacteria</taxon>
        <taxon>Pseudomonadati</taxon>
        <taxon>Pseudomonadota</taxon>
        <taxon>Gammaproteobacteria</taxon>
        <taxon>Nevskiales</taxon>
        <taxon>Nevskiaceae</taxon>
        <taxon>Solimonas</taxon>
    </lineage>
</organism>